<dbReference type="EMBL" id="CAGA01000190">
    <property type="protein sequence ID" value="CCE35220.1"/>
    <property type="molecule type" value="Genomic_DNA"/>
</dbReference>
<dbReference type="Proteomes" id="UP000016801">
    <property type="component" value="Unassembled WGS sequence"/>
</dbReference>
<dbReference type="SUPFAM" id="SSF56112">
    <property type="entry name" value="Protein kinase-like (PK-like)"/>
    <property type="match status" value="1"/>
</dbReference>
<dbReference type="Gene3D" id="1.10.510.10">
    <property type="entry name" value="Transferase(Phosphotransferase) domain 1"/>
    <property type="match status" value="1"/>
</dbReference>
<evidence type="ECO:0000313" key="3">
    <source>
        <dbReference type="EMBL" id="CCE35220.1"/>
    </source>
</evidence>
<feature type="region of interest" description="Disordered" evidence="2">
    <location>
        <begin position="422"/>
        <end position="472"/>
    </location>
</feature>
<feature type="compositionally biased region" description="Basic and acidic residues" evidence="2">
    <location>
        <begin position="454"/>
        <end position="466"/>
    </location>
</feature>
<dbReference type="OrthoDB" id="2156052at2759"/>
<organism evidence="3 4">
    <name type="scientific">Claviceps purpurea (strain 20.1)</name>
    <name type="common">Ergot fungus</name>
    <name type="synonym">Sphacelia segetum</name>
    <dbReference type="NCBI Taxonomy" id="1111077"/>
    <lineage>
        <taxon>Eukaryota</taxon>
        <taxon>Fungi</taxon>
        <taxon>Dikarya</taxon>
        <taxon>Ascomycota</taxon>
        <taxon>Pezizomycotina</taxon>
        <taxon>Sordariomycetes</taxon>
        <taxon>Hypocreomycetidae</taxon>
        <taxon>Hypocreales</taxon>
        <taxon>Clavicipitaceae</taxon>
        <taxon>Claviceps</taxon>
    </lineage>
</organism>
<evidence type="ECO:0000256" key="2">
    <source>
        <dbReference type="SAM" id="MobiDB-lite"/>
    </source>
</evidence>
<keyword evidence="4" id="KW-1185">Reference proteome</keyword>
<dbReference type="VEuPathDB" id="FungiDB:CPUR_03207"/>
<feature type="compositionally biased region" description="Basic residues" evidence="2">
    <location>
        <begin position="443"/>
        <end position="453"/>
    </location>
</feature>
<evidence type="ECO:0000313" key="4">
    <source>
        <dbReference type="Proteomes" id="UP000016801"/>
    </source>
</evidence>
<dbReference type="eggNOG" id="ENOG502S5EW">
    <property type="taxonomic scope" value="Eukaryota"/>
</dbReference>
<evidence type="ECO:0008006" key="5">
    <source>
        <dbReference type="Google" id="ProtNLM"/>
    </source>
</evidence>
<protein>
    <recommendedName>
        <fullName evidence="5">Protein kinase domain-containing protein</fullName>
    </recommendedName>
</protein>
<keyword evidence="1" id="KW-0175">Coiled coil</keyword>
<gene>
    <name evidence="3" type="ORF">CPUR_03207</name>
</gene>
<feature type="coiled-coil region" evidence="1">
    <location>
        <begin position="13"/>
        <end position="89"/>
    </location>
</feature>
<dbReference type="HOGENOM" id="CLU_010672_3_0_1"/>
<accession>M1WIV7</accession>
<proteinExistence type="predicted"/>
<reference evidence="3 4" key="1">
    <citation type="journal article" date="2013" name="PLoS Genet.">
        <title>Plant-symbiotic fungi as chemical engineers: Multi-genome analysis of the Clavicipitaceae reveals dynamics of alkaloid loci.</title>
        <authorList>
            <person name="Schardl C.L."/>
            <person name="Young C.A."/>
            <person name="Hesse U."/>
            <person name="Amyotte S.G."/>
            <person name="Andreeva K."/>
            <person name="Calie P.J."/>
            <person name="Fleetwood D.J."/>
            <person name="Haws D.C."/>
            <person name="Moore N."/>
            <person name="Oeser B."/>
            <person name="Panaccione D.G."/>
            <person name="Schweri K.K."/>
            <person name="Voisey C.R."/>
            <person name="Farman M.L."/>
            <person name="Jaromczyk J.W."/>
            <person name="Roe B.A."/>
            <person name="O'Sullivan D.M."/>
            <person name="Scott B."/>
            <person name="Tudzynski P."/>
            <person name="An Z."/>
            <person name="Arnaoudova E.G."/>
            <person name="Bullock C.T."/>
            <person name="Charlton N.D."/>
            <person name="Chen L."/>
            <person name="Cox M."/>
            <person name="Dinkins R.D."/>
            <person name="Florea S."/>
            <person name="Glenn A.E."/>
            <person name="Gordon A."/>
            <person name="Gueldener U."/>
            <person name="Harris D.R."/>
            <person name="Hollin W."/>
            <person name="Jaromczyk J."/>
            <person name="Johnson R.D."/>
            <person name="Khan A.K."/>
            <person name="Leistner E."/>
            <person name="Leuchtmann A."/>
            <person name="Li C."/>
            <person name="Liu J."/>
            <person name="Liu J."/>
            <person name="Liu M."/>
            <person name="Mace W."/>
            <person name="Machado C."/>
            <person name="Nagabhyru P."/>
            <person name="Pan J."/>
            <person name="Schmid J."/>
            <person name="Sugawara K."/>
            <person name="Steiner U."/>
            <person name="Takach J.E."/>
            <person name="Tanaka E."/>
            <person name="Webb J.S."/>
            <person name="Wilson E.V."/>
            <person name="Wiseman J.L."/>
            <person name="Yoshida R."/>
            <person name="Zeng Z."/>
        </authorList>
    </citation>
    <scope>NUCLEOTIDE SEQUENCE [LARGE SCALE GENOMIC DNA]</scope>
    <source>
        <strain evidence="3 4">20.1</strain>
    </source>
</reference>
<dbReference type="STRING" id="1111077.M1WIV7"/>
<dbReference type="AlphaFoldDB" id="M1WIV7"/>
<evidence type="ECO:0000256" key="1">
    <source>
        <dbReference type="SAM" id="Coils"/>
    </source>
</evidence>
<sequence>MSELELILKELQKEKHLRQVAEEDARVTKIERQVPEESLRAAKESLRAAKERTRAAKERTRAAKERTRAAKIERRVAEESLRAAEEENKRIFGPLTVKEYAEECHTLDGKLDVVTEFTLVIEGPVVDSGDRPRPRLIVPWKGFPQKQRESLKKLPSDHKFPRNQNWTTRIGLKYVAKMLKPVDSEYSLAINREEVVTRPIELLMKEVRQNAEIRTSFGIDVDVKFERNVNHGETKPRSHSTELRGKTSIADEFCSIKRSSTGESEIVLAVQYKLPQKLPVSLLVAALDNTTEINLDTGIIDEDGEEFGPKQLVAAVIAQLFSVLVSKGLRFGYIDTGEAKVFLHIGDDPSRIEYHLSCPTSDVQGEETMHLSAVSQLFAFVVQAIEAPKPTKEWEIAASELPLWKLKRVEIREMIPRIAEQPCEEADSRSPGKKPVSWDRTSIHRRAVSRSTHHSPDEVNNEKEASDFGSKTVKELPQNVGIHKRPDSRQDVFDGLYCTHECVWGLAFSGPLDKNCPNVKDHGSKHIDRQEFLRLMGEQLVGDKAHAYCKPINASGHIGYLFKIRLLSHGYTLVAKAVALGDGATLIYEEKMYDHLRDLQGRFIPACPGRVELNGIFQGVAYYYTAFRHFLFLSYAGQPVLKALSEVDNSVVSQVLATLAQLHQHRVMHHDAAPRNMLYDDCTGRYMVVDLEMSKPIDEEVLEAVNGCRKKRKTKRETERELKTASENFAAESQSLLAKLLPSAGTCCRRFEHVDSPSRILVYMEFTPLYAVH</sequence>
<name>M1WIV7_CLAP2</name>
<dbReference type="InterPro" id="IPR011009">
    <property type="entry name" value="Kinase-like_dom_sf"/>
</dbReference>
<dbReference type="PhylomeDB" id="M1WIV7"/>
<comment type="caution">
    <text evidence="3">The sequence shown here is derived from an EMBL/GenBank/DDBJ whole genome shotgun (WGS) entry which is preliminary data.</text>
</comment>